<dbReference type="GO" id="GO:0006534">
    <property type="term" value="P:cysteine metabolic process"/>
    <property type="evidence" value="ECO:0007669"/>
    <property type="project" value="UniProtKB-UniRule"/>
</dbReference>
<dbReference type="GO" id="GO:0031071">
    <property type="term" value="F:cysteine desulfurase activity"/>
    <property type="evidence" value="ECO:0007669"/>
    <property type="project" value="UniProtKB-UniRule"/>
</dbReference>
<evidence type="ECO:0000256" key="8">
    <source>
        <dbReference type="RuleBase" id="RU004506"/>
    </source>
</evidence>
<keyword evidence="5 8" id="KW-0663">Pyridoxal phosphate</keyword>
<comment type="similarity">
    <text evidence="3 8">Belongs to the class-V pyridoxal-phosphate-dependent aminotransferase family. Csd subfamily.</text>
</comment>
<dbReference type="InterPro" id="IPR015424">
    <property type="entry name" value="PyrdxlP-dep_Trfase"/>
</dbReference>
<evidence type="ECO:0000313" key="11">
    <source>
        <dbReference type="Proteomes" id="UP000295294"/>
    </source>
</evidence>
<dbReference type="PANTHER" id="PTHR43586:SF8">
    <property type="entry name" value="CYSTEINE DESULFURASE 1, CHLOROPLASTIC"/>
    <property type="match status" value="1"/>
</dbReference>
<evidence type="ECO:0000256" key="7">
    <source>
        <dbReference type="RuleBase" id="RU004504"/>
    </source>
</evidence>
<evidence type="ECO:0000256" key="2">
    <source>
        <dbReference type="ARBA" id="ARBA00002824"/>
    </source>
</evidence>
<dbReference type="InterPro" id="IPR015422">
    <property type="entry name" value="PyrdxlP-dep_Trfase_small"/>
</dbReference>
<dbReference type="InterPro" id="IPR015421">
    <property type="entry name" value="PyrdxlP-dep_Trfase_major"/>
</dbReference>
<evidence type="ECO:0000256" key="5">
    <source>
        <dbReference type="ARBA" id="ARBA00022898"/>
    </source>
</evidence>
<evidence type="ECO:0000256" key="3">
    <source>
        <dbReference type="ARBA" id="ARBA00010447"/>
    </source>
</evidence>
<proteinExistence type="inferred from homology"/>
<dbReference type="KEGG" id="cox:E0W60_28620"/>
<dbReference type="EC" id="2.8.1.7" evidence="8"/>
<evidence type="ECO:0000256" key="6">
    <source>
        <dbReference type="ARBA" id="ARBA00050776"/>
    </source>
</evidence>
<sequence>MNTAAHELMAVGRAVPPAGLEVERLRQDFPILRQTVNGKPLVYLDNAATTQKPQSVIHCEARYYSALNANIHRGLHTLSQRATDAYEAARDAVRDLINAARREEIVFVRGTTEAINLVAASFGQRLRPGDEILISAMEHHSNIVPWQLACQRTGALLQVAPINDAGELMLEQFAQLLGPRTRLVALAHLSNALGTVNPVRDIIELAHARDIPVLIDGAQAVPHLKVDVQDLDCDFYAFSGHKLYGPTGVGVLYGKAALLDAMPPYQGGGDMIREVTFHKTTYNDIPYKFEAGTPNIAGVIGLGAAIGYVRAVGLEAIAAHEHALLAYASARAGKVSGLRMIGTAANKASILSFTLDGIHAHDVGSILDQHGVAVRAGHHCAMPVMERFGVPATVRASFALYNTREEVDALFAAVRAAQEVFA</sequence>
<dbReference type="NCBIfam" id="TIGR01979">
    <property type="entry name" value="sufS"/>
    <property type="match status" value="1"/>
</dbReference>
<comment type="function">
    <text evidence="2 8">Catalyzes the removal of elemental sulfur and selenium atoms from L-cysteine, L-cystine, L-selenocysteine, and L-selenocystine to produce L-alanine.</text>
</comment>
<dbReference type="PIRSF" id="PIRSF005572">
    <property type="entry name" value="NifS"/>
    <property type="match status" value="1"/>
</dbReference>
<evidence type="ECO:0000256" key="1">
    <source>
        <dbReference type="ARBA" id="ARBA00001933"/>
    </source>
</evidence>
<dbReference type="RefSeq" id="WP_135706412.1">
    <property type="nucleotide sequence ID" value="NZ_CP038636.1"/>
</dbReference>
<dbReference type="PANTHER" id="PTHR43586">
    <property type="entry name" value="CYSTEINE DESULFURASE"/>
    <property type="match status" value="1"/>
</dbReference>
<dbReference type="Proteomes" id="UP000295294">
    <property type="component" value="Plasmid unnamed1"/>
</dbReference>
<organism evidence="10 11">
    <name type="scientific">Cupriavidus oxalaticus</name>
    <dbReference type="NCBI Taxonomy" id="96344"/>
    <lineage>
        <taxon>Bacteria</taxon>
        <taxon>Pseudomonadati</taxon>
        <taxon>Pseudomonadota</taxon>
        <taxon>Betaproteobacteria</taxon>
        <taxon>Burkholderiales</taxon>
        <taxon>Burkholderiaceae</taxon>
        <taxon>Cupriavidus</taxon>
    </lineage>
</organism>
<geneLocation type="plasmid" evidence="10">
    <name>unnamed1</name>
</geneLocation>
<dbReference type="InterPro" id="IPR020578">
    <property type="entry name" value="Aminotrans_V_PyrdxlP_BS"/>
</dbReference>
<comment type="catalytic activity">
    <reaction evidence="6 8">
        <text>(sulfur carrier)-H + L-cysteine = (sulfur carrier)-SH + L-alanine</text>
        <dbReference type="Rhea" id="RHEA:43892"/>
        <dbReference type="Rhea" id="RHEA-COMP:14737"/>
        <dbReference type="Rhea" id="RHEA-COMP:14739"/>
        <dbReference type="ChEBI" id="CHEBI:29917"/>
        <dbReference type="ChEBI" id="CHEBI:35235"/>
        <dbReference type="ChEBI" id="CHEBI:57972"/>
        <dbReference type="ChEBI" id="CHEBI:64428"/>
        <dbReference type="EC" id="2.8.1.7"/>
    </reaction>
</comment>
<dbReference type="EMBL" id="CP038636">
    <property type="protein sequence ID" value="QBY55110.1"/>
    <property type="molecule type" value="Genomic_DNA"/>
</dbReference>
<reference evidence="10 11" key="1">
    <citation type="submission" date="2019-03" db="EMBL/GenBank/DDBJ databases">
        <title>Efficiently degradation of phenoxyalkanoic acid herbicides by Cupriavidus oxalaticus strain X32.</title>
        <authorList>
            <person name="Sheng X."/>
        </authorList>
    </citation>
    <scope>NUCLEOTIDE SEQUENCE [LARGE SCALE GENOMIC DNA]</scope>
    <source>
        <strain evidence="10 11">X32</strain>
        <plasmid evidence="10 11">unnamed1</plasmid>
    </source>
</reference>
<dbReference type="Pfam" id="PF00266">
    <property type="entry name" value="Aminotran_5"/>
    <property type="match status" value="1"/>
</dbReference>
<accession>A0A4P7LGA4</accession>
<dbReference type="InterPro" id="IPR000192">
    <property type="entry name" value="Aminotrans_V_dom"/>
</dbReference>
<dbReference type="AlphaFoldDB" id="A0A4P7LGA4"/>
<dbReference type="CDD" id="cd06453">
    <property type="entry name" value="SufS_like"/>
    <property type="match status" value="1"/>
</dbReference>
<keyword evidence="4 8" id="KW-0808">Transferase</keyword>
<feature type="domain" description="Aminotransferase class V" evidence="9">
    <location>
        <begin position="42"/>
        <end position="410"/>
    </location>
</feature>
<comment type="cofactor">
    <cofactor evidence="1 7">
        <name>pyridoxal 5'-phosphate</name>
        <dbReference type="ChEBI" id="CHEBI:597326"/>
    </cofactor>
</comment>
<dbReference type="InterPro" id="IPR016454">
    <property type="entry name" value="Cysteine_dSase"/>
</dbReference>
<evidence type="ECO:0000259" key="9">
    <source>
        <dbReference type="Pfam" id="PF00266"/>
    </source>
</evidence>
<dbReference type="InterPro" id="IPR010970">
    <property type="entry name" value="Cys_dSase_SufS"/>
</dbReference>
<evidence type="ECO:0000256" key="4">
    <source>
        <dbReference type="ARBA" id="ARBA00022679"/>
    </source>
</evidence>
<keyword evidence="10" id="KW-0614">Plasmid</keyword>
<dbReference type="Gene3D" id="3.90.1150.10">
    <property type="entry name" value="Aspartate Aminotransferase, domain 1"/>
    <property type="match status" value="1"/>
</dbReference>
<dbReference type="GO" id="GO:0030170">
    <property type="term" value="F:pyridoxal phosphate binding"/>
    <property type="evidence" value="ECO:0007669"/>
    <property type="project" value="UniProtKB-UniRule"/>
</dbReference>
<protein>
    <recommendedName>
        <fullName evidence="8">Cysteine desulfurase</fullName>
        <ecNumber evidence="8">2.8.1.7</ecNumber>
    </recommendedName>
</protein>
<dbReference type="Gene3D" id="3.40.640.10">
    <property type="entry name" value="Type I PLP-dependent aspartate aminotransferase-like (Major domain)"/>
    <property type="match status" value="1"/>
</dbReference>
<dbReference type="PROSITE" id="PS00595">
    <property type="entry name" value="AA_TRANSFER_CLASS_5"/>
    <property type="match status" value="1"/>
</dbReference>
<gene>
    <name evidence="10" type="ORF">E0W60_28620</name>
</gene>
<name>A0A4P7LGA4_9BURK</name>
<dbReference type="SUPFAM" id="SSF53383">
    <property type="entry name" value="PLP-dependent transferases"/>
    <property type="match status" value="1"/>
</dbReference>
<evidence type="ECO:0000313" key="10">
    <source>
        <dbReference type="EMBL" id="QBY55110.1"/>
    </source>
</evidence>
<dbReference type="OrthoDB" id="9808002at2"/>